<proteinExistence type="predicted"/>
<dbReference type="AlphaFoldDB" id="A0AAI8YM08"/>
<protein>
    <submittedName>
        <fullName evidence="2">Uu.00g057130.m01.CDS01</fullName>
    </submittedName>
</protein>
<accession>A0AAI8YM08</accession>
<dbReference type="Proteomes" id="UP001295740">
    <property type="component" value="Unassembled WGS sequence"/>
</dbReference>
<keyword evidence="1" id="KW-0732">Signal</keyword>
<evidence type="ECO:0000256" key="1">
    <source>
        <dbReference type="SAM" id="SignalP"/>
    </source>
</evidence>
<gene>
    <name evidence="2" type="ORF">KHLLAP_LOCUS10281</name>
</gene>
<evidence type="ECO:0000313" key="2">
    <source>
        <dbReference type="EMBL" id="CAJ2509813.1"/>
    </source>
</evidence>
<feature type="signal peptide" evidence="1">
    <location>
        <begin position="1"/>
        <end position="18"/>
    </location>
</feature>
<dbReference type="EMBL" id="CAUWAG010000013">
    <property type="protein sequence ID" value="CAJ2509813.1"/>
    <property type="molecule type" value="Genomic_DNA"/>
</dbReference>
<keyword evidence="3" id="KW-1185">Reference proteome</keyword>
<sequence length="165" mass="17203">MKSTLVATAAFASLGASASIPRSETTPSAYWGVTGFSASKGHLSSYVAYSFNVTRDSTTTPVTASCSGSYDAGSSSATWLASVTKGVCNDGAVSWGFMNAANNGSAANPATLGVFWLLEGSLHAHHAFHEIPGDQIRIVLNNAQNPYDNDVYYVGPKDFDIIPLG</sequence>
<feature type="chain" id="PRO_5042460684" evidence="1">
    <location>
        <begin position="19"/>
        <end position="165"/>
    </location>
</feature>
<organism evidence="2 3">
    <name type="scientific">Anthostomella pinea</name>
    <dbReference type="NCBI Taxonomy" id="933095"/>
    <lineage>
        <taxon>Eukaryota</taxon>
        <taxon>Fungi</taxon>
        <taxon>Dikarya</taxon>
        <taxon>Ascomycota</taxon>
        <taxon>Pezizomycotina</taxon>
        <taxon>Sordariomycetes</taxon>
        <taxon>Xylariomycetidae</taxon>
        <taxon>Xylariales</taxon>
        <taxon>Xylariaceae</taxon>
        <taxon>Anthostomella</taxon>
    </lineage>
</organism>
<evidence type="ECO:0000313" key="3">
    <source>
        <dbReference type="Proteomes" id="UP001295740"/>
    </source>
</evidence>
<name>A0AAI8YM08_9PEZI</name>
<comment type="caution">
    <text evidence="2">The sequence shown here is derived from an EMBL/GenBank/DDBJ whole genome shotgun (WGS) entry which is preliminary data.</text>
</comment>
<reference evidence="2" key="1">
    <citation type="submission" date="2023-10" db="EMBL/GenBank/DDBJ databases">
        <authorList>
            <person name="Hackl T."/>
        </authorList>
    </citation>
    <scope>NUCLEOTIDE SEQUENCE</scope>
</reference>